<evidence type="ECO:0000313" key="2">
    <source>
        <dbReference type="Proteomes" id="UP001206128"/>
    </source>
</evidence>
<sequence>MLLETIVECERRIAAARQEKLRAIAEFCRSHEQDEFAAAELALAASVDRVLRQHVLHTSA</sequence>
<protein>
    <submittedName>
        <fullName evidence="1">Uncharacterized protein</fullName>
    </submittedName>
</protein>
<proteinExistence type="predicted"/>
<keyword evidence="2" id="KW-1185">Reference proteome</keyword>
<dbReference type="EMBL" id="JAMTCK010000006">
    <property type="protein sequence ID" value="MCP2166051.1"/>
    <property type="molecule type" value="Genomic_DNA"/>
</dbReference>
<dbReference type="Proteomes" id="UP001206128">
    <property type="component" value="Unassembled WGS sequence"/>
</dbReference>
<reference evidence="1" key="1">
    <citation type="submission" date="2022-06" db="EMBL/GenBank/DDBJ databases">
        <title>Genomic Encyclopedia of Archaeal and Bacterial Type Strains, Phase II (KMG-II): from individual species to whole genera.</title>
        <authorList>
            <person name="Goeker M."/>
        </authorList>
    </citation>
    <scope>NUCLEOTIDE SEQUENCE</scope>
    <source>
        <strain evidence="1">DSM 43935</strain>
    </source>
</reference>
<evidence type="ECO:0000313" key="1">
    <source>
        <dbReference type="EMBL" id="MCP2166051.1"/>
    </source>
</evidence>
<comment type="caution">
    <text evidence="1">The sequence shown here is derived from an EMBL/GenBank/DDBJ whole genome shotgun (WGS) entry which is preliminary data.</text>
</comment>
<dbReference type="AlphaFoldDB" id="A0AAE3GD62"/>
<accession>A0AAE3GD62</accession>
<name>A0AAE3GD62_9PSEU</name>
<gene>
    <name evidence="1" type="ORF">LX83_002910</name>
</gene>
<organism evidence="1 2">
    <name type="scientific">Goodfellowiella coeruleoviolacea</name>
    <dbReference type="NCBI Taxonomy" id="334858"/>
    <lineage>
        <taxon>Bacteria</taxon>
        <taxon>Bacillati</taxon>
        <taxon>Actinomycetota</taxon>
        <taxon>Actinomycetes</taxon>
        <taxon>Pseudonocardiales</taxon>
        <taxon>Pseudonocardiaceae</taxon>
        <taxon>Goodfellowiella</taxon>
    </lineage>
</organism>